<keyword evidence="6 8" id="KW-1133">Transmembrane helix</keyword>
<feature type="transmembrane region" description="Helical" evidence="8">
    <location>
        <begin position="97"/>
        <end position="122"/>
    </location>
</feature>
<comment type="subcellular location">
    <subcellularLocation>
        <location evidence="1">Cell membrane</location>
        <topology evidence="1">Multi-pass membrane protein</topology>
    </subcellularLocation>
</comment>
<evidence type="ECO:0000256" key="4">
    <source>
        <dbReference type="ARBA" id="ARBA00022960"/>
    </source>
</evidence>
<dbReference type="GO" id="GO:0009252">
    <property type="term" value="P:peptidoglycan biosynthetic process"/>
    <property type="evidence" value="ECO:0007669"/>
    <property type="project" value="UniProtKB-KW"/>
</dbReference>
<name>A0AA43U8W7_9ACTN</name>
<feature type="transmembrane region" description="Helical" evidence="8">
    <location>
        <begin position="366"/>
        <end position="386"/>
    </location>
</feature>
<evidence type="ECO:0000256" key="8">
    <source>
        <dbReference type="SAM" id="Phobius"/>
    </source>
</evidence>
<reference evidence="9" key="1">
    <citation type="submission" date="2023-07" db="EMBL/GenBank/DDBJ databases">
        <title>Between Cages and Wild: Unraveling the Impact of Captivity on Animal Microbiomes and Antimicrobial Resistance.</title>
        <authorList>
            <person name="Schmartz G.P."/>
            <person name="Rehner J."/>
            <person name="Schuff M.J."/>
            <person name="Becker S.L."/>
            <person name="Kravczyk M."/>
            <person name="Gurevich A."/>
            <person name="Francke R."/>
            <person name="Mueller R."/>
            <person name="Keller V."/>
            <person name="Keller A."/>
        </authorList>
    </citation>
    <scope>NUCLEOTIDE SEQUENCE</scope>
    <source>
        <strain evidence="9">S12M_St_49</strain>
    </source>
</reference>
<protein>
    <submittedName>
        <fullName evidence="9">Lipid II flippase MurJ</fullName>
    </submittedName>
</protein>
<evidence type="ECO:0000256" key="1">
    <source>
        <dbReference type="ARBA" id="ARBA00004651"/>
    </source>
</evidence>
<feature type="transmembrane region" description="Helical" evidence="8">
    <location>
        <begin position="64"/>
        <end position="85"/>
    </location>
</feature>
<dbReference type="GO" id="GO:0015648">
    <property type="term" value="F:lipid-linked peptidoglycan transporter activity"/>
    <property type="evidence" value="ECO:0007669"/>
    <property type="project" value="TreeGrafter"/>
</dbReference>
<feature type="transmembrane region" description="Helical" evidence="8">
    <location>
        <begin position="201"/>
        <end position="220"/>
    </location>
</feature>
<keyword evidence="7 8" id="KW-0472">Membrane</keyword>
<feature type="transmembrane region" description="Helical" evidence="8">
    <location>
        <begin position="287"/>
        <end position="310"/>
    </location>
</feature>
<dbReference type="GO" id="GO:0008360">
    <property type="term" value="P:regulation of cell shape"/>
    <property type="evidence" value="ECO:0007669"/>
    <property type="project" value="UniProtKB-KW"/>
</dbReference>
<keyword evidence="10" id="KW-1185">Reference proteome</keyword>
<sequence length="541" mass="59646">MEEIETKDKSAETSKNIARDSFMMTCLVLVSRLTGFVRTWAQAFTLGATMLASCYTVANNLPNLLFEITCGGMLYTAFLPVYLSVKKKAGIKGASGYASNMFSIILLIMTILTVAAFIFASPLVFTQSAAANADFSFDTATLFFRFFCIEVLLYPLSALLGSILNAERKFFWVQASPIFNNIVVIVSFLVGFHVAQTNEFLGFMIYAIGNPLGVLVQVLLQVPTMRKCGIKIKFNIDWHDPALVETLKIGLPSFMNALCAAIMASVQSSMSLIANDAGAAILYYVRVWFVLPASLFAVPISTATFTELSHLYSYREMEEFKSRTIKGARQILFLLIPFTLYLMTFSPFLMSFFASGNFSALSFETSWVALCVMATAAPFYALVSYLQNVCAALHKLRFFSLSYLAFTILSCAFCIYFADTYGIFAVSFSVTVFNLFTTIAVFIRLRYVFGHLGIGKMIWHSVKLAFVGLIGAVAGSALAFFVGYVLAGDFMFYSAGQALICIICGGILALLITYGLAMLFRIPEADLIKSLFSKFASKLRP</sequence>
<dbReference type="Pfam" id="PF03023">
    <property type="entry name" value="MurJ"/>
    <property type="match status" value="1"/>
</dbReference>
<evidence type="ECO:0000256" key="7">
    <source>
        <dbReference type="ARBA" id="ARBA00023136"/>
    </source>
</evidence>
<keyword evidence="2" id="KW-1003">Cell membrane</keyword>
<evidence type="ECO:0000313" key="9">
    <source>
        <dbReference type="EMBL" id="MDO4841605.1"/>
    </source>
</evidence>
<dbReference type="AlphaFoldDB" id="A0AA43U8W7"/>
<gene>
    <name evidence="9" type="ORF">Q3982_02895</name>
</gene>
<evidence type="ECO:0000256" key="3">
    <source>
        <dbReference type="ARBA" id="ARBA00022692"/>
    </source>
</evidence>
<keyword evidence="5" id="KW-0573">Peptidoglycan synthesis</keyword>
<feature type="transmembrane region" description="Helical" evidence="8">
    <location>
        <begin position="464"/>
        <end position="486"/>
    </location>
</feature>
<evidence type="ECO:0000256" key="5">
    <source>
        <dbReference type="ARBA" id="ARBA00022984"/>
    </source>
</evidence>
<evidence type="ECO:0000313" key="10">
    <source>
        <dbReference type="Proteomes" id="UP001168575"/>
    </source>
</evidence>
<organism evidence="9 10">
    <name type="scientific">Phoenicibacter congonensis</name>
    <dbReference type="NCBI Taxonomy" id="1944646"/>
    <lineage>
        <taxon>Bacteria</taxon>
        <taxon>Bacillati</taxon>
        <taxon>Actinomycetota</taxon>
        <taxon>Coriobacteriia</taxon>
        <taxon>Eggerthellales</taxon>
        <taxon>Eggerthellaceae</taxon>
        <taxon>Phoenicibacter</taxon>
    </lineage>
</organism>
<comment type="caution">
    <text evidence="9">The sequence shown here is derived from an EMBL/GenBank/DDBJ whole genome shotgun (WGS) entry which is preliminary data.</text>
</comment>
<feature type="transmembrane region" description="Helical" evidence="8">
    <location>
        <begin position="331"/>
        <end position="354"/>
    </location>
</feature>
<feature type="transmembrane region" description="Helical" evidence="8">
    <location>
        <begin position="178"/>
        <end position="195"/>
    </location>
</feature>
<dbReference type="InterPro" id="IPR051050">
    <property type="entry name" value="Lipid_II_flippase_MurJ/MviN"/>
</dbReference>
<dbReference type="PANTHER" id="PTHR47019:SF1">
    <property type="entry name" value="LIPID II FLIPPASE MURJ"/>
    <property type="match status" value="1"/>
</dbReference>
<dbReference type="GO" id="GO:0034204">
    <property type="term" value="P:lipid translocation"/>
    <property type="evidence" value="ECO:0007669"/>
    <property type="project" value="TreeGrafter"/>
</dbReference>
<feature type="transmembrane region" description="Helical" evidence="8">
    <location>
        <begin position="424"/>
        <end position="443"/>
    </location>
</feature>
<evidence type="ECO:0000256" key="6">
    <source>
        <dbReference type="ARBA" id="ARBA00022989"/>
    </source>
</evidence>
<dbReference type="EMBL" id="JAUMVS010000032">
    <property type="protein sequence ID" value="MDO4841605.1"/>
    <property type="molecule type" value="Genomic_DNA"/>
</dbReference>
<feature type="transmembrane region" description="Helical" evidence="8">
    <location>
        <begin position="142"/>
        <end position="166"/>
    </location>
</feature>
<feature type="transmembrane region" description="Helical" evidence="8">
    <location>
        <begin position="254"/>
        <end position="275"/>
    </location>
</feature>
<evidence type="ECO:0000256" key="2">
    <source>
        <dbReference type="ARBA" id="ARBA00022475"/>
    </source>
</evidence>
<keyword evidence="4" id="KW-0133">Cell shape</keyword>
<dbReference type="GO" id="GO:0005886">
    <property type="term" value="C:plasma membrane"/>
    <property type="evidence" value="ECO:0007669"/>
    <property type="project" value="UniProtKB-SubCell"/>
</dbReference>
<feature type="transmembrane region" description="Helical" evidence="8">
    <location>
        <begin position="398"/>
        <end position="418"/>
    </location>
</feature>
<dbReference type="PRINTS" id="PR01806">
    <property type="entry name" value="VIRFACTRMVIN"/>
</dbReference>
<dbReference type="InterPro" id="IPR004268">
    <property type="entry name" value="MurJ"/>
</dbReference>
<keyword evidence="3 8" id="KW-0812">Transmembrane</keyword>
<dbReference type="Proteomes" id="UP001168575">
    <property type="component" value="Unassembled WGS sequence"/>
</dbReference>
<dbReference type="PANTHER" id="PTHR47019">
    <property type="entry name" value="LIPID II FLIPPASE MURJ"/>
    <property type="match status" value="1"/>
</dbReference>
<feature type="transmembrane region" description="Helical" evidence="8">
    <location>
        <begin position="492"/>
        <end position="520"/>
    </location>
</feature>
<accession>A0AA43U8W7</accession>
<proteinExistence type="predicted"/>